<proteinExistence type="predicted"/>
<dbReference type="Proteomes" id="UP000017836">
    <property type="component" value="Unassembled WGS sequence"/>
</dbReference>
<dbReference type="EMBL" id="KI394278">
    <property type="protein sequence ID" value="ERN04336.1"/>
    <property type="molecule type" value="Genomic_DNA"/>
</dbReference>
<reference evidence="2" key="1">
    <citation type="journal article" date="2013" name="Science">
        <title>The Amborella genome and the evolution of flowering plants.</title>
        <authorList>
            <consortium name="Amborella Genome Project"/>
        </authorList>
    </citation>
    <scope>NUCLEOTIDE SEQUENCE [LARGE SCALE GENOMIC DNA]</scope>
</reference>
<evidence type="ECO:0000313" key="2">
    <source>
        <dbReference type="Proteomes" id="UP000017836"/>
    </source>
</evidence>
<evidence type="ECO:0000313" key="1">
    <source>
        <dbReference type="EMBL" id="ERN04336.1"/>
    </source>
</evidence>
<name>W1P9Q0_AMBTC</name>
<dbReference type="AlphaFoldDB" id="W1P9Q0"/>
<protein>
    <submittedName>
        <fullName evidence="1">Uncharacterized protein</fullName>
    </submittedName>
</protein>
<accession>W1P9Q0</accession>
<sequence length="79" mass="8268">MSLALIGLGPSSCGLALKRPGPGPGPGAVISPSLSKPIHEVVLCNATGQYVSKGHLQEILSKIPPLLPAYWTNMERTHL</sequence>
<gene>
    <name evidence="1" type="ORF">AMTR_s00147p00012190</name>
</gene>
<keyword evidence="2" id="KW-1185">Reference proteome</keyword>
<dbReference type="HOGENOM" id="CLU_2609286_0_0_1"/>
<organism evidence="1 2">
    <name type="scientific">Amborella trichopoda</name>
    <dbReference type="NCBI Taxonomy" id="13333"/>
    <lineage>
        <taxon>Eukaryota</taxon>
        <taxon>Viridiplantae</taxon>
        <taxon>Streptophyta</taxon>
        <taxon>Embryophyta</taxon>
        <taxon>Tracheophyta</taxon>
        <taxon>Spermatophyta</taxon>
        <taxon>Magnoliopsida</taxon>
        <taxon>Amborellales</taxon>
        <taxon>Amborellaceae</taxon>
        <taxon>Amborella</taxon>
    </lineage>
</organism>
<dbReference type="Gramene" id="ERN04336">
    <property type="protein sequence ID" value="ERN04336"/>
    <property type="gene ID" value="AMTR_s00147p00012190"/>
</dbReference>